<feature type="coiled-coil region" evidence="1">
    <location>
        <begin position="56"/>
        <end position="90"/>
    </location>
</feature>
<feature type="transmembrane region" description="Helical" evidence="2">
    <location>
        <begin position="21"/>
        <end position="42"/>
    </location>
</feature>
<gene>
    <name evidence="3" type="ORF">ACFOSX_10930</name>
</gene>
<dbReference type="Pfam" id="PF19578">
    <property type="entry name" value="DUF6090"/>
    <property type="match status" value="1"/>
</dbReference>
<name>A0ABV8AJ20_9FLAO</name>
<protein>
    <submittedName>
        <fullName evidence="3">DUF6090 family protein</fullName>
    </submittedName>
</protein>
<dbReference type="RefSeq" id="WP_386100742.1">
    <property type="nucleotide sequence ID" value="NZ_JBHSAT010000015.1"/>
</dbReference>
<keyword evidence="1" id="KW-0175">Coiled coil</keyword>
<evidence type="ECO:0000313" key="3">
    <source>
        <dbReference type="EMBL" id="MFC3877744.1"/>
    </source>
</evidence>
<evidence type="ECO:0000256" key="1">
    <source>
        <dbReference type="SAM" id="Coils"/>
    </source>
</evidence>
<keyword evidence="2" id="KW-0472">Membrane</keyword>
<keyword evidence="2" id="KW-0812">Transmembrane</keyword>
<reference evidence="4" key="1">
    <citation type="journal article" date="2019" name="Int. J. Syst. Evol. Microbiol.">
        <title>The Global Catalogue of Microorganisms (GCM) 10K type strain sequencing project: providing services to taxonomists for standard genome sequencing and annotation.</title>
        <authorList>
            <consortium name="The Broad Institute Genomics Platform"/>
            <consortium name="The Broad Institute Genome Sequencing Center for Infectious Disease"/>
            <person name="Wu L."/>
            <person name="Ma J."/>
        </authorList>
    </citation>
    <scope>NUCLEOTIDE SEQUENCE [LARGE SCALE GENOMIC DNA]</scope>
    <source>
        <strain evidence="4">CECT 8979</strain>
    </source>
</reference>
<keyword evidence="4" id="KW-1185">Reference proteome</keyword>
<organism evidence="3 4">
    <name type="scientific">Winogradskyella maritima</name>
    <dbReference type="NCBI Taxonomy" id="1517766"/>
    <lineage>
        <taxon>Bacteria</taxon>
        <taxon>Pseudomonadati</taxon>
        <taxon>Bacteroidota</taxon>
        <taxon>Flavobacteriia</taxon>
        <taxon>Flavobacteriales</taxon>
        <taxon>Flavobacteriaceae</taxon>
        <taxon>Winogradskyella</taxon>
    </lineage>
</organism>
<evidence type="ECO:0000313" key="4">
    <source>
        <dbReference type="Proteomes" id="UP001595812"/>
    </source>
</evidence>
<dbReference type="EMBL" id="JBHSAT010000015">
    <property type="protein sequence ID" value="MFC3877744.1"/>
    <property type="molecule type" value="Genomic_DNA"/>
</dbReference>
<sequence>MIKFFRKIRQKLLSENKFSKYLIYAIGEIVLVVIGILIALGINNWNENNKTQQVTNDYLERLLTETQINLDKVEKEIEIEQNQINASKKILDMFHQERKSLRSKTIDSLISIVFSANAIDINSGIFTEGINSGKIGNLKSEKLRTALYGFVGLAEDLKRQEQIWNNDLNDVLGVFLYKNFNYRNMDNSFGKYKDKIGTTHFKDFNNLSLLNSMEFENHIDNRFYTNNGQLEIYQNLSSDLKKIENLIKNELKK</sequence>
<dbReference type="InterPro" id="IPR045749">
    <property type="entry name" value="DUF6090"/>
</dbReference>
<dbReference type="Proteomes" id="UP001595812">
    <property type="component" value="Unassembled WGS sequence"/>
</dbReference>
<comment type="caution">
    <text evidence="3">The sequence shown here is derived from an EMBL/GenBank/DDBJ whole genome shotgun (WGS) entry which is preliminary data.</text>
</comment>
<proteinExistence type="predicted"/>
<accession>A0ABV8AJ20</accession>
<keyword evidence="2" id="KW-1133">Transmembrane helix</keyword>
<evidence type="ECO:0000256" key="2">
    <source>
        <dbReference type="SAM" id="Phobius"/>
    </source>
</evidence>